<dbReference type="CDD" id="cd14066">
    <property type="entry name" value="STKc_IRAK"/>
    <property type="match status" value="1"/>
</dbReference>
<evidence type="ECO:0000256" key="6">
    <source>
        <dbReference type="ARBA" id="ARBA00023136"/>
    </source>
</evidence>
<dbReference type="Gene3D" id="1.10.510.10">
    <property type="entry name" value="Transferase(Phosphotransferase) domain 1"/>
    <property type="match status" value="1"/>
</dbReference>
<dbReference type="PANTHER" id="PTHR48007:SF65">
    <property type="entry name" value="OS01G0577600 PROTEIN"/>
    <property type="match status" value="1"/>
</dbReference>
<name>A0A9R0IZS8_SPIOL</name>
<dbReference type="GO" id="GO:0045088">
    <property type="term" value="P:regulation of innate immune response"/>
    <property type="evidence" value="ECO:0000318"/>
    <property type="project" value="GO_Central"/>
</dbReference>
<feature type="compositionally biased region" description="Low complexity" evidence="8">
    <location>
        <begin position="299"/>
        <end position="308"/>
    </location>
</feature>
<evidence type="ECO:0000256" key="10">
    <source>
        <dbReference type="SAM" id="SignalP"/>
    </source>
</evidence>
<evidence type="ECO:0000259" key="11">
    <source>
        <dbReference type="PROSITE" id="PS50011"/>
    </source>
</evidence>
<keyword evidence="6 9" id="KW-0472">Membrane</keyword>
<evidence type="ECO:0000256" key="8">
    <source>
        <dbReference type="SAM" id="MobiDB-lite"/>
    </source>
</evidence>
<reference evidence="12" key="1">
    <citation type="journal article" date="2021" name="Nat. Commun.">
        <title>Genomic analyses provide insights into spinach domestication and the genetic basis of agronomic traits.</title>
        <authorList>
            <person name="Cai X."/>
            <person name="Sun X."/>
            <person name="Xu C."/>
            <person name="Sun H."/>
            <person name="Wang X."/>
            <person name="Ge C."/>
            <person name="Zhang Z."/>
            <person name="Wang Q."/>
            <person name="Fei Z."/>
            <person name="Jiao C."/>
            <person name="Wang Q."/>
        </authorList>
    </citation>
    <scope>NUCLEOTIDE SEQUENCE [LARGE SCALE GENOMIC DNA]</scope>
    <source>
        <strain evidence="12">cv. Varoflay</strain>
    </source>
</reference>
<evidence type="ECO:0000256" key="4">
    <source>
        <dbReference type="ARBA" id="ARBA00022737"/>
    </source>
</evidence>
<dbReference type="GO" id="GO:0004672">
    <property type="term" value="F:protein kinase activity"/>
    <property type="evidence" value="ECO:0000318"/>
    <property type="project" value="GO_Central"/>
</dbReference>
<dbReference type="SUPFAM" id="SSF52058">
    <property type="entry name" value="L domain-like"/>
    <property type="match status" value="1"/>
</dbReference>
<gene>
    <name evidence="13" type="primary">LOC110797760</name>
</gene>
<dbReference type="PROSITE" id="PS50011">
    <property type="entry name" value="PROTEIN_KINASE_DOM"/>
    <property type="match status" value="1"/>
</dbReference>
<accession>A0A9R0IZS8</accession>
<comment type="subcellular location">
    <subcellularLocation>
        <location evidence="1">Membrane</location>
    </subcellularLocation>
</comment>
<dbReference type="Pfam" id="PF00560">
    <property type="entry name" value="LRR_1"/>
    <property type="match status" value="2"/>
</dbReference>
<reference evidence="13" key="2">
    <citation type="submission" date="2025-08" db="UniProtKB">
        <authorList>
            <consortium name="RefSeq"/>
        </authorList>
    </citation>
    <scope>IDENTIFICATION</scope>
    <source>
        <tissue evidence="13">Leaf</tissue>
    </source>
</reference>
<dbReference type="InterPro" id="IPR032675">
    <property type="entry name" value="LRR_dom_sf"/>
</dbReference>
<keyword evidence="10" id="KW-0732">Signal</keyword>
<evidence type="ECO:0000313" key="13">
    <source>
        <dbReference type="RefSeq" id="XP_021858569.2"/>
    </source>
</evidence>
<feature type="domain" description="Protein kinase" evidence="11">
    <location>
        <begin position="418"/>
        <end position="690"/>
    </location>
</feature>
<evidence type="ECO:0000313" key="12">
    <source>
        <dbReference type="Proteomes" id="UP000813463"/>
    </source>
</evidence>
<keyword evidence="4" id="KW-0677">Repeat</keyword>
<dbReference type="InterPro" id="IPR001245">
    <property type="entry name" value="Ser-Thr/Tyr_kinase_cat_dom"/>
</dbReference>
<keyword evidence="5 9" id="KW-1133">Transmembrane helix</keyword>
<dbReference type="Pfam" id="PF07714">
    <property type="entry name" value="PK_Tyr_Ser-Thr"/>
    <property type="match status" value="1"/>
</dbReference>
<dbReference type="InterPro" id="IPR046959">
    <property type="entry name" value="PRK1-6/SRF4-like"/>
</dbReference>
<dbReference type="KEGG" id="soe:110797760"/>
<dbReference type="InterPro" id="IPR013210">
    <property type="entry name" value="LRR_N_plant-typ"/>
</dbReference>
<feature type="binding site" evidence="7">
    <location>
        <position position="446"/>
    </location>
    <ligand>
        <name>ATP</name>
        <dbReference type="ChEBI" id="CHEBI:30616"/>
    </ligand>
</feature>
<dbReference type="AlphaFoldDB" id="A0A9R0IZS8"/>
<dbReference type="InterPro" id="IPR001611">
    <property type="entry name" value="Leu-rich_rpt"/>
</dbReference>
<dbReference type="GeneID" id="110797760"/>
<dbReference type="InterPro" id="IPR011009">
    <property type="entry name" value="Kinase-like_dom_sf"/>
</dbReference>
<keyword evidence="3 9" id="KW-0812">Transmembrane</keyword>
<evidence type="ECO:0000256" key="5">
    <source>
        <dbReference type="ARBA" id="ARBA00022989"/>
    </source>
</evidence>
<keyword evidence="2" id="KW-0433">Leucine-rich repeat</keyword>
<dbReference type="Pfam" id="PF13855">
    <property type="entry name" value="LRR_8"/>
    <property type="match status" value="1"/>
</dbReference>
<protein>
    <submittedName>
        <fullName evidence="13">Leucine-rich repeat receptor protein kinase EMS1</fullName>
    </submittedName>
</protein>
<feature type="transmembrane region" description="Helical" evidence="9">
    <location>
        <begin position="317"/>
        <end position="339"/>
    </location>
</feature>
<dbReference type="Proteomes" id="UP000813463">
    <property type="component" value="Chromosome 6"/>
</dbReference>
<dbReference type="Pfam" id="PF08263">
    <property type="entry name" value="LRRNT_2"/>
    <property type="match status" value="1"/>
</dbReference>
<keyword evidence="7" id="KW-0547">Nucleotide-binding</keyword>
<feature type="region of interest" description="Disordered" evidence="8">
    <location>
        <begin position="282"/>
        <end position="308"/>
    </location>
</feature>
<dbReference type="Gene3D" id="3.80.10.10">
    <property type="entry name" value="Ribonuclease Inhibitor"/>
    <property type="match status" value="1"/>
</dbReference>
<feature type="chain" id="PRO_5047511673" evidence="10">
    <location>
        <begin position="28"/>
        <end position="690"/>
    </location>
</feature>
<dbReference type="PANTHER" id="PTHR48007">
    <property type="entry name" value="LEUCINE-RICH REPEAT RECEPTOR-LIKE PROTEIN KINASE PXC1"/>
    <property type="match status" value="1"/>
</dbReference>
<proteinExistence type="predicted"/>
<keyword evidence="12" id="KW-1185">Reference proteome</keyword>
<dbReference type="InterPro" id="IPR017441">
    <property type="entry name" value="Protein_kinase_ATP_BS"/>
</dbReference>
<evidence type="ECO:0000256" key="2">
    <source>
        <dbReference type="ARBA" id="ARBA00022614"/>
    </source>
</evidence>
<keyword evidence="13" id="KW-0675">Receptor</keyword>
<keyword evidence="13" id="KW-0808">Transferase</keyword>
<keyword evidence="7" id="KW-0067">ATP-binding</keyword>
<sequence>MVKTFKQNIPLLLTFFFLLNSFQPILGDTELRALMDIKASLDPDNKILKTWQNDGDPCSGSFVGVACNEHRKVANISLQGRGLTGKMSPAIGDLKCLSGLYLHFNSISGEIPREVGKLTELTDLYLNVNNFTGIVPPQISHMTNLQVLDLCCNRLTGNIPTQLDSLSKLGSLSLQHNQLNGSIPPSLGSLDMLKRLDLSYNYLSGPIPVTIANIQTLQILDVRNNSFSGAIPTSLKRLDKGLLYGNNTKLCGSGFLALRACTTFDNTNVDFDTPRPFGSFFKNHTETNHDEPRNASLQTNNSSSTTAYSKSTKFPQIVVVVGVITASVILAAVAFLTFFRYRRHKQKIGTMIEPCESRFSTDHAVDLHSKNASPLVSLAYSTGWDPLADGLNSGDLSQEALQNFRYNLEEVESATQYFSEANLLGRGNFSTVYKGVLRDGSVVAIKSISVNSCQSEEAEFVKGLNLLVSLRHENLVSLRGYCCSRGRGECFFIYDFAPKGNLLKYLDVSEGSDHVLEWSVRVSIIKGIAKGLWYLHEKTESKPSVVHQNISAEKIVLDNQYNPLILDSGLRKILADDTIFSALKMSAAMGYLAPEYITTGRFTEKSDVYAFGVIVLHVISGNQQRTSVMRSAAEFSKLEDFVDQNLNGKFSMTEAAKLVRLGLSCTHELPDERPNMESVVQELNKRNSGS</sequence>
<dbReference type="GO" id="GO:0016020">
    <property type="term" value="C:membrane"/>
    <property type="evidence" value="ECO:0007669"/>
    <property type="project" value="UniProtKB-SubCell"/>
</dbReference>
<dbReference type="RefSeq" id="XP_021858569.2">
    <property type="nucleotide sequence ID" value="XM_022002877.2"/>
</dbReference>
<evidence type="ECO:0000256" key="3">
    <source>
        <dbReference type="ARBA" id="ARBA00022692"/>
    </source>
</evidence>
<organism evidence="12 13">
    <name type="scientific">Spinacia oleracea</name>
    <name type="common">Spinach</name>
    <dbReference type="NCBI Taxonomy" id="3562"/>
    <lineage>
        <taxon>Eukaryota</taxon>
        <taxon>Viridiplantae</taxon>
        <taxon>Streptophyta</taxon>
        <taxon>Embryophyta</taxon>
        <taxon>Tracheophyta</taxon>
        <taxon>Spermatophyta</taxon>
        <taxon>Magnoliopsida</taxon>
        <taxon>eudicotyledons</taxon>
        <taxon>Gunneridae</taxon>
        <taxon>Pentapetalae</taxon>
        <taxon>Caryophyllales</taxon>
        <taxon>Chenopodiaceae</taxon>
        <taxon>Chenopodioideae</taxon>
        <taxon>Anserineae</taxon>
        <taxon>Spinacia</taxon>
    </lineage>
</organism>
<evidence type="ECO:0000256" key="1">
    <source>
        <dbReference type="ARBA" id="ARBA00004370"/>
    </source>
</evidence>
<dbReference type="GO" id="GO:0005524">
    <property type="term" value="F:ATP binding"/>
    <property type="evidence" value="ECO:0007669"/>
    <property type="project" value="UniProtKB-UniRule"/>
</dbReference>
<keyword evidence="13" id="KW-0418">Kinase</keyword>
<dbReference type="SUPFAM" id="SSF56112">
    <property type="entry name" value="Protein kinase-like (PK-like)"/>
    <property type="match status" value="1"/>
</dbReference>
<dbReference type="Gene3D" id="3.30.200.20">
    <property type="entry name" value="Phosphorylase Kinase, domain 1"/>
    <property type="match status" value="1"/>
</dbReference>
<feature type="signal peptide" evidence="10">
    <location>
        <begin position="1"/>
        <end position="27"/>
    </location>
</feature>
<evidence type="ECO:0000256" key="9">
    <source>
        <dbReference type="SAM" id="Phobius"/>
    </source>
</evidence>
<dbReference type="PROSITE" id="PS00107">
    <property type="entry name" value="PROTEIN_KINASE_ATP"/>
    <property type="match status" value="1"/>
</dbReference>
<evidence type="ECO:0000256" key="7">
    <source>
        <dbReference type="PROSITE-ProRule" id="PRU10141"/>
    </source>
</evidence>
<feature type="compositionally biased region" description="Basic and acidic residues" evidence="8">
    <location>
        <begin position="283"/>
        <end position="293"/>
    </location>
</feature>
<dbReference type="InterPro" id="IPR000719">
    <property type="entry name" value="Prot_kinase_dom"/>
</dbReference>